<organism evidence="1 2">
    <name type="scientific">Gigaspora margarita</name>
    <dbReference type="NCBI Taxonomy" id="4874"/>
    <lineage>
        <taxon>Eukaryota</taxon>
        <taxon>Fungi</taxon>
        <taxon>Fungi incertae sedis</taxon>
        <taxon>Mucoromycota</taxon>
        <taxon>Glomeromycotina</taxon>
        <taxon>Glomeromycetes</taxon>
        <taxon>Diversisporales</taxon>
        <taxon>Gigasporaceae</taxon>
        <taxon>Gigaspora</taxon>
    </lineage>
</organism>
<protein>
    <submittedName>
        <fullName evidence="1">1149_t:CDS:1</fullName>
    </submittedName>
</protein>
<proteinExistence type="predicted"/>
<reference evidence="1 2" key="1">
    <citation type="submission" date="2021-06" db="EMBL/GenBank/DDBJ databases">
        <authorList>
            <person name="Kallberg Y."/>
            <person name="Tangrot J."/>
            <person name="Rosling A."/>
        </authorList>
    </citation>
    <scope>NUCLEOTIDE SEQUENCE [LARGE SCALE GENOMIC DNA]</scope>
    <source>
        <strain evidence="1 2">120-4 pot B 10/14</strain>
    </source>
</reference>
<keyword evidence="2" id="KW-1185">Reference proteome</keyword>
<sequence length="71" mass="8504">IIVVWVSWQYQIDWHFCDKCFSRDIRRYNVLTSIETPVKVTIARGVLDNMADLVTEEIFDWLKKKKIAEDN</sequence>
<evidence type="ECO:0000313" key="2">
    <source>
        <dbReference type="Proteomes" id="UP000789901"/>
    </source>
</evidence>
<dbReference type="Proteomes" id="UP000789901">
    <property type="component" value="Unassembled WGS sequence"/>
</dbReference>
<evidence type="ECO:0000313" key="1">
    <source>
        <dbReference type="EMBL" id="CAG8857623.1"/>
    </source>
</evidence>
<gene>
    <name evidence="1" type="ORF">GMARGA_LOCUS46442</name>
</gene>
<accession>A0ABN7XTH5</accession>
<comment type="caution">
    <text evidence="1">The sequence shown here is derived from an EMBL/GenBank/DDBJ whole genome shotgun (WGS) entry which is preliminary data.</text>
</comment>
<feature type="non-terminal residue" evidence="1">
    <location>
        <position position="1"/>
    </location>
</feature>
<name>A0ABN7XTH5_GIGMA</name>
<dbReference type="EMBL" id="CAJVQB010173055">
    <property type="protein sequence ID" value="CAG8857623.1"/>
    <property type="molecule type" value="Genomic_DNA"/>
</dbReference>